<dbReference type="GO" id="GO:0008270">
    <property type="term" value="F:zinc ion binding"/>
    <property type="evidence" value="ECO:0007669"/>
    <property type="project" value="InterPro"/>
</dbReference>
<keyword evidence="8" id="KW-1133">Transmembrane helix</keyword>
<dbReference type="CDD" id="cd10517">
    <property type="entry name" value="SET_SETDB1"/>
    <property type="match status" value="1"/>
</dbReference>
<organism evidence="11 12">
    <name type="scientific">Ditylenchus dipsaci</name>
    <dbReference type="NCBI Taxonomy" id="166011"/>
    <lineage>
        <taxon>Eukaryota</taxon>
        <taxon>Metazoa</taxon>
        <taxon>Ecdysozoa</taxon>
        <taxon>Nematoda</taxon>
        <taxon>Chromadorea</taxon>
        <taxon>Rhabditida</taxon>
        <taxon>Tylenchina</taxon>
        <taxon>Tylenchomorpha</taxon>
        <taxon>Sphaerularioidea</taxon>
        <taxon>Anguinidae</taxon>
        <taxon>Anguininae</taxon>
        <taxon>Ditylenchus</taxon>
    </lineage>
</organism>
<dbReference type="PANTHER" id="PTHR46024">
    <property type="entry name" value="HISTONE-LYSINE N-METHYLTRANSFERASE EGGLESS"/>
    <property type="match status" value="1"/>
</dbReference>
<evidence type="ECO:0000256" key="8">
    <source>
        <dbReference type="SAM" id="Phobius"/>
    </source>
</evidence>
<dbReference type="GO" id="GO:0046974">
    <property type="term" value="F:histone H3K9 methyltransferase activity"/>
    <property type="evidence" value="ECO:0007669"/>
    <property type="project" value="TreeGrafter"/>
</dbReference>
<dbReference type="PROSITE" id="PS50280">
    <property type="entry name" value="SET"/>
    <property type="match status" value="1"/>
</dbReference>
<feature type="domain" description="SET" evidence="9">
    <location>
        <begin position="1017"/>
        <end position="1234"/>
    </location>
</feature>
<keyword evidence="5" id="KW-0949">S-adenosyl-L-methionine</keyword>
<dbReference type="GO" id="GO:0005634">
    <property type="term" value="C:nucleus"/>
    <property type="evidence" value="ECO:0007669"/>
    <property type="project" value="UniProtKB-SubCell"/>
</dbReference>
<dbReference type="InterPro" id="IPR001214">
    <property type="entry name" value="SET_dom"/>
</dbReference>
<keyword evidence="4" id="KW-0808">Transferase</keyword>
<dbReference type="InterPro" id="IPR046341">
    <property type="entry name" value="SET_dom_sf"/>
</dbReference>
<dbReference type="Gene3D" id="2.170.270.10">
    <property type="entry name" value="SET domain"/>
    <property type="match status" value="1"/>
</dbReference>
<feature type="transmembrane region" description="Helical" evidence="8">
    <location>
        <begin position="80"/>
        <end position="98"/>
    </location>
</feature>
<evidence type="ECO:0000259" key="10">
    <source>
        <dbReference type="PROSITE" id="PS50867"/>
    </source>
</evidence>
<dbReference type="SUPFAM" id="SSF82199">
    <property type="entry name" value="SET domain"/>
    <property type="match status" value="1"/>
</dbReference>
<dbReference type="SMART" id="SM00468">
    <property type="entry name" value="PreSET"/>
    <property type="match status" value="1"/>
</dbReference>
<dbReference type="GO" id="GO:0005694">
    <property type="term" value="C:chromosome"/>
    <property type="evidence" value="ECO:0007669"/>
    <property type="project" value="UniProtKB-SubCell"/>
</dbReference>
<dbReference type="GO" id="GO:0010629">
    <property type="term" value="P:negative regulation of gene expression"/>
    <property type="evidence" value="ECO:0007669"/>
    <property type="project" value="TreeGrafter"/>
</dbReference>
<evidence type="ECO:0000256" key="7">
    <source>
        <dbReference type="SAM" id="MobiDB-lite"/>
    </source>
</evidence>
<evidence type="ECO:0000256" key="3">
    <source>
        <dbReference type="ARBA" id="ARBA00022454"/>
    </source>
</evidence>
<evidence type="ECO:0000256" key="6">
    <source>
        <dbReference type="ARBA" id="ARBA00023242"/>
    </source>
</evidence>
<evidence type="ECO:0000256" key="5">
    <source>
        <dbReference type="ARBA" id="ARBA00022691"/>
    </source>
</evidence>
<dbReference type="Pfam" id="PF18359">
    <property type="entry name" value="Tudor_5"/>
    <property type="match status" value="1"/>
</dbReference>
<reference evidence="12" key="1">
    <citation type="submission" date="2022-11" db="UniProtKB">
        <authorList>
            <consortium name="WormBaseParasite"/>
        </authorList>
    </citation>
    <scope>IDENTIFICATION</scope>
</reference>
<dbReference type="GO" id="GO:0070828">
    <property type="term" value="P:heterochromatin organization"/>
    <property type="evidence" value="ECO:0007669"/>
    <property type="project" value="TreeGrafter"/>
</dbReference>
<keyword evidence="4" id="KW-0489">Methyltransferase</keyword>
<dbReference type="AlphaFoldDB" id="A0A915EN98"/>
<dbReference type="GO" id="GO:0032259">
    <property type="term" value="P:methylation"/>
    <property type="evidence" value="ECO:0007669"/>
    <property type="project" value="UniProtKB-KW"/>
</dbReference>
<keyword evidence="8" id="KW-0472">Membrane</keyword>
<evidence type="ECO:0000313" key="12">
    <source>
        <dbReference type="WBParaSite" id="jg8054"/>
    </source>
</evidence>
<sequence length="1259" mass="143077">MDSDDSFGLKLEEYTARLNESSAMVKTAVGVVSEASFHPIEADQTRRLLRYNIELIPINTMERHKQLAKEATARRRRRRFWRTLVRALVISLAVFMNFQTTKMTSCSLLRQRIMALNQQEREIILSVTQALFNQFRLLSSDEFSLDELTEATNAREIPVNQVVAIVNRYHNEAKTISHIMQEQNLSQFEVIAALCDYAFKQQGTLSRFMDLSQAIEFMGLEQCTVTDLITLMLKDQAVSCRDVITKLVCFPSHCLLALTLIWIELKNPKMANLFEQSWATIQYPKYKDQEFQQLQEQFTKIFNELQLNALADSDFKYLDQLNLETIHEVGEGRSTVIANMRKDLKELDQYINKRPQLEVETVLSDSFESDVEVATQDNDEVCVLIQKVSAKWLQTDLVHDLLPLEIKIEPGNFYFVRSMGVHNENLVMSFTMCELLEGAPEDGSYKVKNISSEVSQVFKCDLAMGKAPSVRCPEGTRVIALYSPDTVNAGGASTSKWFAGTIAVKPMSQNRLQYLIFFDNGMDAYVEPKDIRLLAEQPIDPRNGEFEPRQAHLLVTNPAKANFIKRYLSVFPDWPLIRLKKSKNTMRVLARRGAKEESAFVLDVDRQMCLLRFPNLKPGPAGKTGKECVLLNCREHEHIDEWIYRGNSDRFPTLRGSTTLAEHGVSNSSTRVSRLHRNRSAHFEMALPDYDRNAGGTMGSMLPPQTPLTSQSNARVQTARKSNKRRDELGEGISQVIAIDSNTEERRRMSRKVGAIALKSQNINTPHLNYLFGRTNSEFHAEHDDQTQELNAPDWKNIKYNKHKTCSPACLDQIKNSAVHKKPQYAIHSPYFTPLLYGYTRMMYNLWNIDQIAQYLQSTNTKNLTIDLFSFDVDIRECLLALPASNSHILLDDFANALEDVKIPVVNAVDSQKVPNMNYRERRFAESSDIYDNIQPQFCSGCTCTDNCSDPSKCECQQLTITSNERLSTSLRVDGSKSYKYRTLTDKLISGVYECNDLCHCSKNLCFNRVVQQKIKVPLQLYMTAETGWGVRTLVDLPAGTFICTYSGSLLTDQMAEQQGKLVSDVYFAELDLHEVVEAEKQQQGIDLIDEDEGFASETESPSARSLRVQERQSNSSRNESREEVASEIDEEIAVSMMLPSGSSANRMVDIVVETGPSAQASDFNFEKYFGDNALFIVDAQESGNIGRFLNHSCEPNVFVQMVLVDTHDLRLPWVAFFTETFVKAGEELRWNYNYTPNSVPGKVLLCKCGSTFCQGRLL</sequence>
<name>A0A915EN98_9BILA</name>
<feature type="domain" description="Pre-SET" evidence="10">
    <location>
        <begin position="940"/>
        <end position="1014"/>
    </location>
</feature>
<dbReference type="Proteomes" id="UP000887574">
    <property type="component" value="Unplaced"/>
</dbReference>
<dbReference type="InterPro" id="IPR041291">
    <property type="entry name" value="TUDOR_5"/>
</dbReference>
<proteinExistence type="predicted"/>
<comment type="subcellular location">
    <subcellularLocation>
        <location evidence="2">Chromosome</location>
    </subcellularLocation>
    <subcellularLocation>
        <location evidence="1">Nucleus</location>
    </subcellularLocation>
</comment>
<dbReference type="PANTHER" id="PTHR46024:SF1">
    <property type="entry name" value="HISTONE-LYSINE N-METHYLTRANSFERASE EGGLESS"/>
    <property type="match status" value="1"/>
</dbReference>
<dbReference type="Pfam" id="PF00856">
    <property type="entry name" value="SET"/>
    <property type="match status" value="1"/>
</dbReference>
<accession>A0A915EN98</accession>
<keyword evidence="11" id="KW-1185">Reference proteome</keyword>
<keyword evidence="8" id="KW-0812">Transmembrane</keyword>
<dbReference type="InterPro" id="IPR007728">
    <property type="entry name" value="Pre-SET_dom"/>
</dbReference>
<evidence type="ECO:0000313" key="11">
    <source>
        <dbReference type="Proteomes" id="UP000887574"/>
    </source>
</evidence>
<dbReference type="InterPro" id="IPR051516">
    <property type="entry name" value="SETDB_methyltransferase"/>
</dbReference>
<dbReference type="SMART" id="SM00317">
    <property type="entry name" value="SET"/>
    <property type="match status" value="1"/>
</dbReference>
<evidence type="ECO:0000256" key="2">
    <source>
        <dbReference type="ARBA" id="ARBA00004286"/>
    </source>
</evidence>
<dbReference type="WBParaSite" id="jg8054">
    <property type="protein sequence ID" value="jg8054"/>
    <property type="gene ID" value="jg8054"/>
</dbReference>
<feature type="region of interest" description="Disordered" evidence="7">
    <location>
        <begin position="1092"/>
        <end position="1127"/>
    </location>
</feature>
<evidence type="ECO:0000256" key="1">
    <source>
        <dbReference type="ARBA" id="ARBA00004123"/>
    </source>
</evidence>
<dbReference type="Gene3D" id="2.30.30.140">
    <property type="match status" value="1"/>
</dbReference>
<evidence type="ECO:0000259" key="9">
    <source>
        <dbReference type="PROSITE" id="PS50280"/>
    </source>
</evidence>
<dbReference type="PROSITE" id="PS50867">
    <property type="entry name" value="PRE_SET"/>
    <property type="match status" value="1"/>
</dbReference>
<keyword evidence="3" id="KW-0158">Chromosome</keyword>
<dbReference type="Pfam" id="PF05033">
    <property type="entry name" value="Pre-SET"/>
    <property type="match status" value="1"/>
</dbReference>
<keyword evidence="6" id="KW-0539">Nucleus</keyword>
<evidence type="ECO:0000256" key="4">
    <source>
        <dbReference type="ARBA" id="ARBA00022603"/>
    </source>
</evidence>
<protein>
    <submittedName>
        <fullName evidence="12">Histone-lysine N-methyltransferase eggless</fullName>
    </submittedName>
</protein>